<evidence type="ECO:0000256" key="2">
    <source>
        <dbReference type="ARBA" id="ARBA00035119"/>
    </source>
</evidence>
<evidence type="ECO:0000313" key="7">
    <source>
        <dbReference type="Proteomes" id="UP000595362"/>
    </source>
</evidence>
<dbReference type="PANTHER" id="PTHR21314:SF0">
    <property type="entry name" value="QUEUOSINE 5'-PHOSPHATE N-GLYCOSYLASE_HYDROLASE"/>
    <property type="match status" value="1"/>
</dbReference>
<evidence type="ECO:0000256" key="3">
    <source>
        <dbReference type="ARBA" id="ARBA00035306"/>
    </source>
</evidence>
<dbReference type="Proteomes" id="UP000595362">
    <property type="component" value="Chromosome"/>
</dbReference>
<evidence type="ECO:0000256" key="1">
    <source>
        <dbReference type="ARBA" id="ARBA00022801"/>
    </source>
</evidence>
<keyword evidence="1" id="KW-0378">Hydrolase</keyword>
<name>A0A7T5UHW9_9BACT</name>
<comment type="similarity">
    <text evidence="2">Belongs to the QNG1 protein family.</text>
</comment>
<evidence type="ECO:0000256" key="5">
    <source>
        <dbReference type="ARBA" id="ARBA00048204"/>
    </source>
</evidence>
<sequence>MKQNPSIQTDIFDDLRAGFAHVAAQARHVHIRRDRLDDYAALLQERHPSSVFDTYHHYIGKPEDTAAYVLALDAINYGSGYKPVLVAEGWPLIEGSIYYSVATRLKRAFERKPLTAADLATISAERVRDILGMPVAPRSMRLCTLFAEGLRDLGCMVMQNHQGSFLEFIAFARGSAAAVVERLAQLPQFRDVHDYRGVPVAFYKRAQIAAADLHLSFNRLGRNLFHDMHRLTMFADNGVPQVLEADGVLEYAPELKARILKGEEIASGSEEEIEIRGCGAQVVEEIARRTGKTAVQIDHALWHRHADVPAYKSRPSHKTLCVFY</sequence>
<evidence type="ECO:0000313" key="6">
    <source>
        <dbReference type="EMBL" id="QQG36063.1"/>
    </source>
</evidence>
<dbReference type="AlphaFoldDB" id="A0A7T5UHW9"/>
<dbReference type="EMBL" id="CP066681">
    <property type="protein sequence ID" value="QQG36063.1"/>
    <property type="molecule type" value="Genomic_DNA"/>
</dbReference>
<accession>A0A7T5UHW9</accession>
<dbReference type="PANTHER" id="PTHR21314">
    <property type="entry name" value="QUEUOSINE 5'-PHOSPHATE N-GLYCOSYLASE_HYDROLASE-RELATED"/>
    <property type="match status" value="1"/>
</dbReference>
<proteinExistence type="inferred from homology"/>
<gene>
    <name evidence="6" type="ORF">HYS17_11305</name>
</gene>
<dbReference type="GO" id="GO:0016787">
    <property type="term" value="F:hydrolase activity"/>
    <property type="evidence" value="ECO:0007669"/>
    <property type="project" value="UniProtKB-KW"/>
</dbReference>
<protein>
    <recommendedName>
        <fullName evidence="3">Queuosine 5'-phosphate N-glycosylase/hydrolase</fullName>
    </recommendedName>
    <alternativeName>
        <fullName evidence="4">Queuosine-nucleotide N-glycosylase/hydrolase</fullName>
    </alternativeName>
</protein>
<comment type="catalytic activity">
    <reaction evidence="5">
        <text>queuosine 5'-phosphate + H2O = queuine + D-ribose 5-phosphate</text>
        <dbReference type="Rhea" id="RHEA:75387"/>
        <dbReference type="ChEBI" id="CHEBI:15377"/>
        <dbReference type="ChEBI" id="CHEBI:17433"/>
        <dbReference type="ChEBI" id="CHEBI:78346"/>
        <dbReference type="ChEBI" id="CHEBI:194371"/>
    </reaction>
    <physiologicalReaction direction="left-to-right" evidence="5">
        <dbReference type="Rhea" id="RHEA:75388"/>
    </physiologicalReaction>
</comment>
<organism evidence="6 7">
    <name type="scientific">Micavibrio aeruginosavorus</name>
    <dbReference type="NCBI Taxonomy" id="349221"/>
    <lineage>
        <taxon>Bacteria</taxon>
        <taxon>Pseudomonadati</taxon>
        <taxon>Bdellovibrionota</taxon>
        <taxon>Bdellovibrionia</taxon>
        <taxon>Bdellovibrionales</taxon>
        <taxon>Pseudobdellovibrionaceae</taxon>
        <taxon>Micavibrio</taxon>
    </lineage>
</organism>
<dbReference type="Pfam" id="PF10343">
    <property type="entry name" value="Q_salvage"/>
    <property type="match status" value="1"/>
</dbReference>
<evidence type="ECO:0000256" key="4">
    <source>
        <dbReference type="ARBA" id="ARBA00035393"/>
    </source>
</evidence>
<reference evidence="6 7" key="1">
    <citation type="submission" date="2020-07" db="EMBL/GenBank/DDBJ databases">
        <title>Huge and variable diversity of episymbiotic CPR bacteria and DPANN archaea in groundwater ecosystems.</title>
        <authorList>
            <person name="He C.Y."/>
            <person name="Keren R."/>
            <person name="Whittaker M."/>
            <person name="Farag I.F."/>
            <person name="Doudna J."/>
            <person name="Cate J.H.D."/>
            <person name="Banfield J.F."/>
        </authorList>
    </citation>
    <scope>NUCLEOTIDE SEQUENCE [LARGE SCALE GENOMIC DNA]</scope>
    <source>
        <strain evidence="6">NC_groundwater_70_Ag_B-0.1um_54_66</strain>
    </source>
</reference>
<dbReference type="InterPro" id="IPR019438">
    <property type="entry name" value="Q_salvage"/>
</dbReference>
<dbReference type="GO" id="GO:0006400">
    <property type="term" value="P:tRNA modification"/>
    <property type="evidence" value="ECO:0007669"/>
    <property type="project" value="TreeGrafter"/>
</dbReference>